<keyword evidence="3" id="KW-1185">Reference proteome</keyword>
<evidence type="ECO:0000313" key="3">
    <source>
        <dbReference type="Proteomes" id="UP000242791"/>
    </source>
</evidence>
<feature type="compositionally biased region" description="Acidic residues" evidence="1">
    <location>
        <begin position="97"/>
        <end position="107"/>
    </location>
</feature>
<feature type="region of interest" description="Disordered" evidence="1">
    <location>
        <begin position="207"/>
        <end position="226"/>
    </location>
</feature>
<sequence length="315" mass="35337">MHSHRSQDLTRNNPRRSEADAIPAALRHFFHWPAIFNKWSSGPSSPACSTSGTPDLTKEYVPSRRRNPETPEAQQGLNAGLPTPATDRKTAPRAFELDDTIEEEDSNESSNNFQDPVDDDAMSENAGCPSGRDSASEETRMRLEIARLQHEVERMKASRGEPSAAEEISADLELPSTEGKNPVVLTGSANYPMWKEEIILAARQSETNDMLEEKQESPDEDASQGPFHYTQRVPVICAYALWTTVEDNFAERPAVRRARLFQELIEMTAKSKGSDRAFIELLIAIRTEDIRIGYTVEDLMFFDRLLTGVRDGLHS</sequence>
<organism evidence="2 3">
    <name type="scientific">Blastomyces percursus</name>
    <dbReference type="NCBI Taxonomy" id="1658174"/>
    <lineage>
        <taxon>Eukaryota</taxon>
        <taxon>Fungi</taxon>
        <taxon>Dikarya</taxon>
        <taxon>Ascomycota</taxon>
        <taxon>Pezizomycotina</taxon>
        <taxon>Eurotiomycetes</taxon>
        <taxon>Eurotiomycetidae</taxon>
        <taxon>Onygenales</taxon>
        <taxon>Ajellomycetaceae</taxon>
        <taxon>Blastomyces</taxon>
    </lineage>
</organism>
<dbReference type="Proteomes" id="UP000242791">
    <property type="component" value="Unassembled WGS sequence"/>
</dbReference>
<gene>
    <name evidence="2" type="ORF">ACJ73_03782</name>
</gene>
<feature type="region of interest" description="Disordered" evidence="1">
    <location>
        <begin position="41"/>
        <end position="138"/>
    </location>
</feature>
<evidence type="ECO:0000313" key="2">
    <source>
        <dbReference type="EMBL" id="OJD24847.1"/>
    </source>
</evidence>
<name>A0A1J9R8M1_9EURO</name>
<feature type="region of interest" description="Disordered" evidence="1">
    <location>
        <begin position="153"/>
        <end position="174"/>
    </location>
</feature>
<reference evidence="2 3" key="1">
    <citation type="submission" date="2015-08" db="EMBL/GenBank/DDBJ databases">
        <title>Emmonsia species relationships and genome sequence.</title>
        <authorList>
            <person name="Cuomo C.A."/>
            <person name="Schwartz I.S."/>
            <person name="Kenyon C."/>
            <person name="De Hoog G.S."/>
            <person name="Govender N.P."/>
            <person name="Botha A."/>
            <person name="Moreno L."/>
            <person name="De Vries M."/>
            <person name="Munoz J.F."/>
            <person name="Stielow J.B."/>
        </authorList>
    </citation>
    <scope>NUCLEOTIDE SEQUENCE [LARGE SCALE GENOMIC DNA]</scope>
    <source>
        <strain evidence="2 3">EI222</strain>
    </source>
</reference>
<dbReference type="VEuPathDB" id="FungiDB:ACJ73_03782"/>
<proteinExistence type="predicted"/>
<evidence type="ECO:0000256" key="1">
    <source>
        <dbReference type="SAM" id="MobiDB-lite"/>
    </source>
</evidence>
<feature type="compositionally biased region" description="Basic and acidic residues" evidence="1">
    <location>
        <begin position="56"/>
        <end position="69"/>
    </location>
</feature>
<protein>
    <submittedName>
        <fullName evidence="2">Uncharacterized protein</fullName>
    </submittedName>
</protein>
<dbReference type="AlphaFoldDB" id="A0A1J9R8M1"/>
<dbReference type="EMBL" id="LGTZ01000478">
    <property type="protein sequence ID" value="OJD24847.1"/>
    <property type="molecule type" value="Genomic_DNA"/>
</dbReference>
<feature type="compositionally biased region" description="Low complexity" evidence="1">
    <location>
        <begin position="41"/>
        <end position="54"/>
    </location>
</feature>
<dbReference type="OrthoDB" id="4187480at2759"/>
<accession>A0A1J9R8M1</accession>
<comment type="caution">
    <text evidence="2">The sequence shown here is derived from an EMBL/GenBank/DDBJ whole genome shotgun (WGS) entry which is preliminary data.</text>
</comment>